<feature type="signal peptide" evidence="1">
    <location>
        <begin position="1"/>
        <end position="17"/>
    </location>
</feature>
<dbReference type="EMBL" id="FOJT01000002">
    <property type="protein sequence ID" value="SFA86596.1"/>
    <property type="molecule type" value="Genomic_DNA"/>
</dbReference>
<organism evidence="2 3">
    <name type="scientific">Flavobacterium swingsii</name>
    <dbReference type="NCBI Taxonomy" id="498292"/>
    <lineage>
        <taxon>Bacteria</taxon>
        <taxon>Pseudomonadati</taxon>
        <taxon>Bacteroidota</taxon>
        <taxon>Flavobacteriia</taxon>
        <taxon>Flavobacteriales</taxon>
        <taxon>Flavobacteriaceae</taxon>
        <taxon>Flavobacterium</taxon>
    </lineage>
</organism>
<feature type="chain" id="PRO_5011520606" evidence="1">
    <location>
        <begin position="18"/>
        <end position="61"/>
    </location>
</feature>
<evidence type="ECO:0000313" key="2">
    <source>
        <dbReference type="EMBL" id="SFA86596.1"/>
    </source>
</evidence>
<protein>
    <submittedName>
        <fullName evidence="2">Uncharacterized protein</fullName>
    </submittedName>
</protein>
<dbReference type="RefSeq" id="WP_091473997.1">
    <property type="nucleotide sequence ID" value="NZ_FOJT01000002.1"/>
</dbReference>
<evidence type="ECO:0000256" key="1">
    <source>
        <dbReference type="SAM" id="SignalP"/>
    </source>
</evidence>
<dbReference type="AlphaFoldDB" id="A0A1I0WF77"/>
<evidence type="ECO:0000313" key="3">
    <source>
        <dbReference type="Proteomes" id="UP000199604"/>
    </source>
</evidence>
<keyword evidence="1" id="KW-0732">Signal</keyword>
<dbReference type="PROSITE" id="PS51257">
    <property type="entry name" value="PROKAR_LIPOPROTEIN"/>
    <property type="match status" value="1"/>
</dbReference>
<accession>A0A1I0WF77</accession>
<dbReference type="OrthoDB" id="9914696at2"/>
<gene>
    <name evidence="2" type="ORF">SAMN05660845_0703</name>
</gene>
<dbReference type="Proteomes" id="UP000199604">
    <property type="component" value="Unassembled WGS sequence"/>
</dbReference>
<sequence>MKKIVLVVALAFGIFFASCKKGIETPAEEITTEQMTPEVTDSIVTDTVAPMVEPKDSISKK</sequence>
<proteinExistence type="predicted"/>
<keyword evidence="3" id="KW-1185">Reference proteome</keyword>
<name>A0A1I0WF77_9FLAO</name>
<reference evidence="3" key="1">
    <citation type="submission" date="2016-10" db="EMBL/GenBank/DDBJ databases">
        <authorList>
            <person name="Varghese N."/>
            <person name="Submissions S."/>
        </authorList>
    </citation>
    <scope>NUCLEOTIDE SEQUENCE [LARGE SCALE GENOMIC DNA]</scope>
    <source>
        <strain evidence="3">DSM 21789</strain>
    </source>
</reference>